<comment type="caution">
    <text evidence="2">The sequence shown here is derived from an EMBL/GenBank/DDBJ whole genome shotgun (WGS) entry which is preliminary data.</text>
</comment>
<reference evidence="2 3" key="1">
    <citation type="submission" date="2024-01" db="EMBL/GenBank/DDBJ databases">
        <title>The complete chloroplast genome sequence of Lithospermum erythrorhizon: insights into the phylogenetic relationship among Boraginaceae species and the maternal lineages of purple gromwells.</title>
        <authorList>
            <person name="Okada T."/>
            <person name="Watanabe K."/>
        </authorList>
    </citation>
    <scope>NUCLEOTIDE SEQUENCE [LARGE SCALE GENOMIC DNA]</scope>
</reference>
<dbReference type="PANTHER" id="PTHR37610">
    <property type="entry name" value="CCHC-TYPE DOMAIN-CONTAINING PROTEIN"/>
    <property type="match status" value="1"/>
</dbReference>
<evidence type="ECO:0000313" key="2">
    <source>
        <dbReference type="EMBL" id="GAA0166515.1"/>
    </source>
</evidence>
<sequence>MVMGWLINSMEPEINRKYMYLQTAKEIWDGTQKVYSDRENPSQMFKTRQKLKDLKQGNFYVTSYFSKLQDYGRNLTYTLKQTLYVQIATSYRPRRKKKKGVLGNTWERKPANWTPRRQERKSFQEGGGGIGSNEGLYTAAQTCTLPQLYKDQLEQLYAILQPAQPSTTFSFEATFPWIYFFLILLREHNETTLQNDVQTLPNDVRTDF</sequence>
<dbReference type="EMBL" id="BAABME010005749">
    <property type="protein sequence ID" value="GAA0166515.1"/>
    <property type="molecule type" value="Genomic_DNA"/>
</dbReference>
<evidence type="ECO:0000256" key="1">
    <source>
        <dbReference type="SAM" id="MobiDB-lite"/>
    </source>
</evidence>
<dbReference type="PANTHER" id="PTHR37610:SF40">
    <property type="entry name" value="OS01G0909600 PROTEIN"/>
    <property type="match status" value="1"/>
</dbReference>
<dbReference type="Proteomes" id="UP001454036">
    <property type="component" value="Unassembled WGS sequence"/>
</dbReference>
<protein>
    <submittedName>
        <fullName evidence="2">Uncharacterized protein</fullName>
    </submittedName>
</protein>
<dbReference type="AlphaFoldDB" id="A0AAV3QSJ2"/>
<accession>A0AAV3QSJ2</accession>
<feature type="compositionally biased region" description="Basic and acidic residues" evidence="1">
    <location>
        <begin position="107"/>
        <end position="123"/>
    </location>
</feature>
<name>A0AAV3QSJ2_LITER</name>
<organism evidence="2 3">
    <name type="scientific">Lithospermum erythrorhizon</name>
    <name type="common">Purple gromwell</name>
    <name type="synonym">Lithospermum officinale var. erythrorhizon</name>
    <dbReference type="NCBI Taxonomy" id="34254"/>
    <lineage>
        <taxon>Eukaryota</taxon>
        <taxon>Viridiplantae</taxon>
        <taxon>Streptophyta</taxon>
        <taxon>Embryophyta</taxon>
        <taxon>Tracheophyta</taxon>
        <taxon>Spermatophyta</taxon>
        <taxon>Magnoliopsida</taxon>
        <taxon>eudicotyledons</taxon>
        <taxon>Gunneridae</taxon>
        <taxon>Pentapetalae</taxon>
        <taxon>asterids</taxon>
        <taxon>lamiids</taxon>
        <taxon>Boraginales</taxon>
        <taxon>Boraginaceae</taxon>
        <taxon>Boraginoideae</taxon>
        <taxon>Lithospermeae</taxon>
        <taxon>Lithospermum</taxon>
    </lineage>
</organism>
<feature type="region of interest" description="Disordered" evidence="1">
    <location>
        <begin position="107"/>
        <end position="129"/>
    </location>
</feature>
<gene>
    <name evidence="2" type="ORF">LIER_21653</name>
</gene>
<keyword evidence="3" id="KW-1185">Reference proteome</keyword>
<evidence type="ECO:0000313" key="3">
    <source>
        <dbReference type="Proteomes" id="UP001454036"/>
    </source>
</evidence>
<proteinExistence type="predicted"/>